<organism evidence="2 3">
    <name type="scientific">Candidatus Alistipes intestinigallinarum</name>
    <dbReference type="NCBI Taxonomy" id="2838440"/>
    <lineage>
        <taxon>Bacteria</taxon>
        <taxon>Pseudomonadati</taxon>
        <taxon>Bacteroidota</taxon>
        <taxon>Bacteroidia</taxon>
        <taxon>Bacteroidales</taxon>
        <taxon>Rikenellaceae</taxon>
        <taxon>Alistipes</taxon>
    </lineage>
</organism>
<reference evidence="2" key="1">
    <citation type="journal article" date="2021" name="PeerJ">
        <title>Extensive microbial diversity within the chicken gut microbiome revealed by metagenomics and culture.</title>
        <authorList>
            <person name="Gilroy R."/>
            <person name="Ravi A."/>
            <person name="Getino M."/>
            <person name="Pursley I."/>
            <person name="Horton D.L."/>
            <person name="Alikhan N.F."/>
            <person name="Baker D."/>
            <person name="Gharbi K."/>
            <person name="Hall N."/>
            <person name="Watson M."/>
            <person name="Adriaenssens E.M."/>
            <person name="Foster-Nyarko E."/>
            <person name="Jarju S."/>
            <person name="Secka A."/>
            <person name="Antonio M."/>
            <person name="Oren A."/>
            <person name="Chaudhuri R.R."/>
            <person name="La Ragione R."/>
            <person name="Hildebrand F."/>
            <person name="Pallen M.J."/>
        </authorList>
    </citation>
    <scope>NUCLEOTIDE SEQUENCE</scope>
    <source>
        <strain evidence="2">5134</strain>
    </source>
</reference>
<dbReference type="InterPro" id="IPR039513">
    <property type="entry name" value="PL-6"/>
</dbReference>
<dbReference type="Proteomes" id="UP000886844">
    <property type="component" value="Unassembled WGS sequence"/>
</dbReference>
<reference evidence="2" key="2">
    <citation type="submission" date="2021-04" db="EMBL/GenBank/DDBJ databases">
        <authorList>
            <person name="Gilroy R."/>
        </authorList>
    </citation>
    <scope>NUCLEOTIDE SEQUENCE</scope>
    <source>
        <strain evidence="2">5134</strain>
    </source>
</reference>
<dbReference type="EMBL" id="DXDA01000047">
    <property type="protein sequence ID" value="HIY68852.1"/>
    <property type="molecule type" value="Genomic_DNA"/>
</dbReference>
<dbReference type="InterPro" id="IPR011050">
    <property type="entry name" value="Pectin_lyase_fold/virulence"/>
</dbReference>
<evidence type="ECO:0000256" key="1">
    <source>
        <dbReference type="SAM" id="MobiDB-lite"/>
    </source>
</evidence>
<dbReference type="SUPFAM" id="SSF51126">
    <property type="entry name" value="Pectin lyase-like"/>
    <property type="match status" value="1"/>
</dbReference>
<sequence length="463" mass="49994">MRKFIFILLLAVQTLGCSGGEASEWEAAPGNGNSGQDSGAEEGQDSEKVVYVSSAEELKALGTVAAGTVVVWRNGLYSDQVAELKSAGTAEKPVVLRAEKPGSVCFTGTSRISVSGTYAEVNGFWWRNPEPVSGKAVVTLAKGSSHCTVRDCAVTGDSTKEDAETDTKWVSLYGTDHRVEGCTFRDKRNIGTLLVVWLETGVTPRHTIAGNRFERPVTLYDDNNKAINGQETIRIGTSDYSMQEAACTVEDNYFYHCHGEQAEIVSNKSCGNVYRCNLFVECQGTLTMRHGNNCTVTGNYFVGNGMSGTGGIRLIGEGHVVERNYLEGLAGTGYRSAICLVRGQENPALNGYWQVKDAKVRYNMVYDCKYGLNVNYASSSSNQVMPVISTVIEGNTVSTTSSGYAVDCATEPAAPEIEWKENKLYGRQRGVSLPSLTSAPTKPNVQPAMDAIRDAAGCSWKTE</sequence>
<proteinExistence type="predicted"/>
<dbReference type="AlphaFoldDB" id="A0A9D2CBY7"/>
<dbReference type="GO" id="GO:0016829">
    <property type="term" value="F:lyase activity"/>
    <property type="evidence" value="ECO:0007669"/>
    <property type="project" value="UniProtKB-KW"/>
</dbReference>
<gene>
    <name evidence="2" type="ORF">H9828_05505</name>
</gene>
<protein>
    <submittedName>
        <fullName evidence="2">Polysaccharide lyase 6 family protein</fullName>
    </submittedName>
</protein>
<dbReference type="CDD" id="cd14251">
    <property type="entry name" value="PL-6"/>
    <property type="match status" value="1"/>
</dbReference>
<name>A0A9D2CBY7_9BACT</name>
<dbReference type="SMART" id="SM00710">
    <property type="entry name" value="PbH1"/>
    <property type="match status" value="5"/>
</dbReference>
<dbReference type="Pfam" id="PF14592">
    <property type="entry name" value="Chondroitinas_B"/>
    <property type="match status" value="1"/>
</dbReference>
<comment type="caution">
    <text evidence="2">The sequence shown here is derived from an EMBL/GenBank/DDBJ whole genome shotgun (WGS) entry which is preliminary data.</text>
</comment>
<evidence type="ECO:0000313" key="3">
    <source>
        <dbReference type="Proteomes" id="UP000886844"/>
    </source>
</evidence>
<dbReference type="InterPro" id="IPR006626">
    <property type="entry name" value="PbH1"/>
</dbReference>
<accession>A0A9D2CBY7</accession>
<feature type="region of interest" description="Disordered" evidence="1">
    <location>
        <begin position="26"/>
        <end position="45"/>
    </location>
</feature>
<dbReference type="InterPro" id="IPR012334">
    <property type="entry name" value="Pectin_lyas_fold"/>
</dbReference>
<dbReference type="Gene3D" id="2.160.20.10">
    <property type="entry name" value="Single-stranded right-handed beta-helix, Pectin lyase-like"/>
    <property type="match status" value="1"/>
</dbReference>
<evidence type="ECO:0000313" key="2">
    <source>
        <dbReference type="EMBL" id="HIY68852.1"/>
    </source>
</evidence>
<keyword evidence="2" id="KW-0456">Lyase</keyword>